<accession>A0A0G1N9U9</accession>
<dbReference type="Proteomes" id="UP000034368">
    <property type="component" value="Unassembled WGS sequence"/>
</dbReference>
<evidence type="ECO:0000313" key="2">
    <source>
        <dbReference type="Proteomes" id="UP000034368"/>
    </source>
</evidence>
<dbReference type="AlphaFoldDB" id="A0A0G1N9U9"/>
<proteinExistence type="predicted"/>
<dbReference type="EMBL" id="LCKD01000012">
    <property type="protein sequence ID" value="KKT89877.1"/>
    <property type="molecule type" value="Genomic_DNA"/>
</dbReference>
<protein>
    <submittedName>
        <fullName evidence="1">Uncharacterized protein</fullName>
    </submittedName>
</protein>
<reference evidence="1 2" key="1">
    <citation type="journal article" date="2015" name="Nature">
        <title>rRNA introns, odd ribosomes, and small enigmatic genomes across a large radiation of phyla.</title>
        <authorList>
            <person name="Brown C.T."/>
            <person name="Hug L.A."/>
            <person name="Thomas B.C."/>
            <person name="Sharon I."/>
            <person name="Castelle C.J."/>
            <person name="Singh A."/>
            <person name="Wilkins M.J."/>
            <person name="Williams K.H."/>
            <person name="Banfield J.F."/>
        </authorList>
    </citation>
    <scope>NUCLEOTIDE SEQUENCE [LARGE SCALE GENOMIC DNA]</scope>
</reference>
<evidence type="ECO:0000313" key="1">
    <source>
        <dbReference type="EMBL" id="KKT89877.1"/>
    </source>
</evidence>
<gene>
    <name evidence="1" type="ORF">UW90_C0012G0006</name>
</gene>
<organism evidence="1 2">
    <name type="scientific">Candidatus Yanofskybacteria bacterium GW2011_GWB1_45_11</name>
    <dbReference type="NCBI Taxonomy" id="1619026"/>
    <lineage>
        <taxon>Bacteria</taxon>
        <taxon>Candidatus Yanofskyibacteriota</taxon>
    </lineage>
</organism>
<name>A0A0G1N9U9_9BACT</name>
<comment type="caution">
    <text evidence="1">The sequence shown here is derived from an EMBL/GenBank/DDBJ whole genome shotgun (WGS) entry which is preliminary data.</text>
</comment>
<sequence length="111" mass="12918">MIIFLFFFYKILYEPVFLTGSFAVLASQSEATSESLTFPTLYPRQESDPHQLLRRELLYPLSYGGILVNKFTSYPERVRGFAPRPTAWKAVILLLYDTRKLNVLYQQKTVS</sequence>